<evidence type="ECO:0000256" key="2">
    <source>
        <dbReference type="ARBA" id="ARBA00023125"/>
    </source>
</evidence>
<dbReference type="InterPro" id="IPR008920">
    <property type="entry name" value="TF_FadR/GntR_C"/>
</dbReference>
<dbReference type="Proteomes" id="UP001202117">
    <property type="component" value="Unassembled WGS sequence"/>
</dbReference>
<proteinExistence type="predicted"/>
<evidence type="ECO:0000259" key="4">
    <source>
        <dbReference type="Pfam" id="PF07729"/>
    </source>
</evidence>
<protein>
    <submittedName>
        <fullName evidence="5">FCD domain-containing protein</fullName>
    </submittedName>
</protein>
<name>A0ABS9RQG7_9GAMM</name>
<comment type="caution">
    <text evidence="5">The sequence shown here is derived from an EMBL/GenBank/DDBJ whole genome shotgun (WGS) entry which is preliminary data.</text>
</comment>
<reference evidence="5 6" key="1">
    <citation type="submission" date="2022-02" db="EMBL/GenBank/DDBJ databases">
        <title>Halomonas fukangensis sp. nov., a halophilic bacterium isolated from a bulk soil of Kalidium foliatum at Fukang.</title>
        <authorList>
            <person name="Huang Y."/>
        </authorList>
    </citation>
    <scope>NUCLEOTIDE SEQUENCE [LARGE SCALE GENOMIC DNA]</scope>
    <source>
        <strain evidence="5 6">EGI 63088</strain>
    </source>
</reference>
<organism evidence="5 6">
    <name type="scientific">Halomonas flagellata</name>
    <dbReference type="NCBI Taxonomy" id="2920385"/>
    <lineage>
        <taxon>Bacteria</taxon>
        <taxon>Pseudomonadati</taxon>
        <taxon>Pseudomonadota</taxon>
        <taxon>Gammaproteobacteria</taxon>
        <taxon>Oceanospirillales</taxon>
        <taxon>Halomonadaceae</taxon>
        <taxon>Halomonas</taxon>
    </lineage>
</organism>
<keyword evidence="6" id="KW-1185">Reference proteome</keyword>
<keyword evidence="3" id="KW-0804">Transcription</keyword>
<gene>
    <name evidence="5" type="ORF">MKP05_02950</name>
</gene>
<dbReference type="RefSeq" id="WP_219999874.1">
    <property type="nucleotide sequence ID" value="NZ_JAKVPY010000003.1"/>
</dbReference>
<dbReference type="Pfam" id="PF07729">
    <property type="entry name" value="FCD"/>
    <property type="match status" value="1"/>
</dbReference>
<evidence type="ECO:0000256" key="1">
    <source>
        <dbReference type="ARBA" id="ARBA00023015"/>
    </source>
</evidence>
<dbReference type="InterPro" id="IPR011711">
    <property type="entry name" value="GntR_C"/>
</dbReference>
<evidence type="ECO:0000313" key="6">
    <source>
        <dbReference type="Proteomes" id="UP001202117"/>
    </source>
</evidence>
<dbReference type="Gene3D" id="1.20.120.530">
    <property type="entry name" value="GntR ligand-binding domain-like"/>
    <property type="match status" value="1"/>
</dbReference>
<evidence type="ECO:0000313" key="5">
    <source>
        <dbReference type="EMBL" id="MCH4562085.1"/>
    </source>
</evidence>
<sequence length="49" mass="5645">MAVWRWEESTQEHHEILEALKARDGERARRLLADHVQHTGDAIAAINRG</sequence>
<accession>A0ABS9RQG7</accession>
<evidence type="ECO:0000256" key="3">
    <source>
        <dbReference type="ARBA" id="ARBA00023163"/>
    </source>
</evidence>
<feature type="domain" description="GntR C-terminal" evidence="4">
    <location>
        <begin position="6"/>
        <end position="37"/>
    </location>
</feature>
<dbReference type="EMBL" id="JAKVPY010000003">
    <property type="protein sequence ID" value="MCH4562085.1"/>
    <property type="molecule type" value="Genomic_DNA"/>
</dbReference>
<keyword evidence="1" id="KW-0805">Transcription regulation</keyword>
<keyword evidence="2" id="KW-0238">DNA-binding</keyword>
<dbReference type="SUPFAM" id="SSF48008">
    <property type="entry name" value="GntR ligand-binding domain-like"/>
    <property type="match status" value="1"/>
</dbReference>